<dbReference type="GO" id="GO:0006637">
    <property type="term" value="P:acyl-CoA metabolic process"/>
    <property type="evidence" value="ECO:0007669"/>
    <property type="project" value="TreeGrafter"/>
</dbReference>
<gene>
    <name evidence="1" type="ORF">L596_003687</name>
</gene>
<dbReference type="PANTHER" id="PTHR10824:SF4">
    <property type="entry name" value="ACYL-COENZYME A THIOESTERASE 1-LIKE"/>
    <property type="match status" value="1"/>
</dbReference>
<proteinExistence type="predicted"/>
<dbReference type="Proteomes" id="UP000298663">
    <property type="component" value="Unassembled WGS sequence"/>
</dbReference>
<dbReference type="AlphaFoldDB" id="A0A4U8UTD9"/>
<dbReference type="GO" id="GO:0047617">
    <property type="term" value="F:fatty acyl-CoA hydrolase activity"/>
    <property type="evidence" value="ECO:0007669"/>
    <property type="project" value="TreeGrafter"/>
</dbReference>
<evidence type="ECO:0000313" key="2">
    <source>
        <dbReference type="Proteomes" id="UP000298663"/>
    </source>
</evidence>
<dbReference type="InterPro" id="IPR029058">
    <property type="entry name" value="AB_hydrolase_fold"/>
</dbReference>
<dbReference type="PANTHER" id="PTHR10824">
    <property type="entry name" value="ACYL-COENZYME A THIOESTERASE-RELATED"/>
    <property type="match status" value="1"/>
</dbReference>
<evidence type="ECO:0000313" key="1">
    <source>
        <dbReference type="EMBL" id="TMS36546.1"/>
    </source>
</evidence>
<protein>
    <submittedName>
        <fullName evidence="1">Uncharacterized protein</fullName>
    </submittedName>
</protein>
<dbReference type="Gene3D" id="3.40.50.1820">
    <property type="entry name" value="alpha/beta hydrolase"/>
    <property type="match status" value="1"/>
</dbReference>
<organism evidence="1 2">
    <name type="scientific">Steinernema carpocapsae</name>
    <name type="common">Entomopathogenic nematode</name>
    <dbReference type="NCBI Taxonomy" id="34508"/>
    <lineage>
        <taxon>Eukaryota</taxon>
        <taxon>Metazoa</taxon>
        <taxon>Ecdysozoa</taxon>
        <taxon>Nematoda</taxon>
        <taxon>Chromadorea</taxon>
        <taxon>Rhabditida</taxon>
        <taxon>Tylenchina</taxon>
        <taxon>Panagrolaimomorpha</taxon>
        <taxon>Strongyloidoidea</taxon>
        <taxon>Steinernematidae</taxon>
        <taxon>Steinernema</taxon>
    </lineage>
</organism>
<reference evidence="1 2" key="2">
    <citation type="journal article" date="2019" name="G3 (Bethesda)">
        <title>Hybrid Assembly of the Genome of the Entomopathogenic Nematode Steinernema carpocapsae Identifies the X-Chromosome.</title>
        <authorList>
            <person name="Serra L."/>
            <person name="Macchietto M."/>
            <person name="Macias-Munoz A."/>
            <person name="McGill C.J."/>
            <person name="Rodriguez I.M."/>
            <person name="Rodriguez B."/>
            <person name="Murad R."/>
            <person name="Mortazavi A."/>
        </authorList>
    </citation>
    <scope>NUCLEOTIDE SEQUENCE [LARGE SCALE GENOMIC DNA]</scope>
    <source>
        <strain evidence="1 2">ALL</strain>
    </source>
</reference>
<accession>A0A4U8UTD9</accession>
<name>A0A4U8UTD9_STECR</name>
<sequence length="231" mass="25991">MGLMSMVPAPGYRNGSPIVAVPTSKPLVYKLSGGIKEHRAALLASHGFAVLCLPYFSYKNLREMLIDVDLDYFQVLLSFQLVFISRVLECDRILLFPVVYEQHLWSDWNISRGSNRLLVKAIVTGNCDAQFDPVTGFHDHGELIPTIVEYQKMGEIHNKNGVPMCKSLTEQAPFDPYRVFQVEKSAPDTKFYFITSIGVDSDCSVSAARVLCDRLRKSGHKFDMDIVWGGH</sequence>
<comment type="caution">
    <text evidence="1">The sequence shown here is derived from an EMBL/GenBank/DDBJ whole genome shotgun (WGS) entry which is preliminary data.</text>
</comment>
<reference evidence="1 2" key="1">
    <citation type="journal article" date="2015" name="Genome Biol.">
        <title>Comparative genomics of Steinernema reveals deeply conserved gene regulatory networks.</title>
        <authorList>
            <person name="Dillman A.R."/>
            <person name="Macchietto M."/>
            <person name="Porter C.F."/>
            <person name="Rogers A."/>
            <person name="Williams B."/>
            <person name="Antoshechkin I."/>
            <person name="Lee M.M."/>
            <person name="Goodwin Z."/>
            <person name="Lu X."/>
            <person name="Lewis E.E."/>
            <person name="Goodrich-Blair H."/>
            <person name="Stock S.P."/>
            <person name="Adams B.J."/>
            <person name="Sternberg P.W."/>
            <person name="Mortazavi A."/>
        </authorList>
    </citation>
    <scope>NUCLEOTIDE SEQUENCE [LARGE SCALE GENOMIC DNA]</scope>
    <source>
        <strain evidence="1 2">ALL</strain>
    </source>
</reference>
<dbReference type="OrthoDB" id="6347013at2759"/>
<dbReference type="STRING" id="34508.A0A4U8UTD9"/>
<dbReference type="EMBL" id="AZBU02000001">
    <property type="protein sequence ID" value="TMS36546.1"/>
    <property type="molecule type" value="Genomic_DNA"/>
</dbReference>
<dbReference type="GO" id="GO:0006631">
    <property type="term" value="P:fatty acid metabolic process"/>
    <property type="evidence" value="ECO:0007669"/>
    <property type="project" value="TreeGrafter"/>
</dbReference>
<keyword evidence="2" id="KW-1185">Reference proteome</keyword>